<keyword evidence="2" id="KW-1185">Reference proteome</keyword>
<evidence type="ECO:0000313" key="1">
    <source>
        <dbReference type="EMBL" id="VEP12796.1"/>
    </source>
</evidence>
<name>A0A563VMW8_9CYAN</name>
<proteinExistence type="predicted"/>
<gene>
    <name evidence="1" type="ORF">H1P_1660001</name>
</gene>
<dbReference type="RefSeq" id="WP_144870889.1">
    <property type="nucleotide sequence ID" value="NZ_LR213917.1"/>
</dbReference>
<dbReference type="AlphaFoldDB" id="A0A563VMW8"/>
<accession>A0A563VMW8</accession>
<organism evidence="1 2">
    <name type="scientific">Hyella patelloides LEGE 07179</name>
    <dbReference type="NCBI Taxonomy" id="945734"/>
    <lineage>
        <taxon>Bacteria</taxon>
        <taxon>Bacillati</taxon>
        <taxon>Cyanobacteriota</taxon>
        <taxon>Cyanophyceae</taxon>
        <taxon>Pleurocapsales</taxon>
        <taxon>Hyellaceae</taxon>
        <taxon>Hyella</taxon>
    </lineage>
</organism>
<reference evidence="1 2" key="1">
    <citation type="submission" date="2019-01" db="EMBL/GenBank/DDBJ databases">
        <authorList>
            <person name="Brito A."/>
        </authorList>
    </citation>
    <scope>NUCLEOTIDE SEQUENCE [LARGE SCALE GENOMIC DNA]</scope>
    <source>
        <strain evidence="1">1</strain>
    </source>
</reference>
<dbReference type="Proteomes" id="UP000320055">
    <property type="component" value="Unassembled WGS sequence"/>
</dbReference>
<evidence type="ECO:0000313" key="2">
    <source>
        <dbReference type="Proteomes" id="UP000320055"/>
    </source>
</evidence>
<dbReference type="EMBL" id="CAACVJ010000075">
    <property type="protein sequence ID" value="VEP12796.1"/>
    <property type="molecule type" value="Genomic_DNA"/>
</dbReference>
<protein>
    <submittedName>
        <fullName evidence="1">Uncharacterized protein</fullName>
    </submittedName>
</protein>
<sequence>MNSKNQQEINANHQNYLEQLEQLAISAALAQAEIASEAAKHEFRIKFNHYLQEKMTAAAAETYSEVLQEVQDFINQFAQQAATRALDVESITTPKIGGFNPAKPQFASFSETLSQQRNQQSNLLQLSNVEPNSEADKLALQSLGVIPED</sequence>